<reference evidence="2 3" key="1">
    <citation type="submission" date="2016-10" db="EMBL/GenBank/DDBJ databases">
        <title>Chromobacterium muskegensis sp. nov., an insecticidal bacterium isolated from Sphagnum bogs.</title>
        <authorList>
            <person name="Sparks M.E."/>
            <person name="Blackburn M.B."/>
            <person name="Gundersen-Rindal D.E."/>
            <person name="Mitchell A."/>
            <person name="Farrar R."/>
            <person name="Kuhar D."/>
        </authorList>
    </citation>
    <scope>NUCLEOTIDE SEQUENCE [LARGE SCALE GENOMIC DNA]</scope>
    <source>
        <strain evidence="2 3">21-1</strain>
    </source>
</reference>
<sequence length="90" mass="10279">MNYFDTAALLDALIQLCHHIPSYWLQLTDWAGNMDWGHLVLSALLTILAVNAVIVPAALVWLSLDFTQPKRLFRQAHFKIPSQRKEVKHG</sequence>
<evidence type="ECO:0000313" key="3">
    <source>
        <dbReference type="Proteomes" id="UP000178776"/>
    </source>
</evidence>
<dbReference type="RefSeq" id="WP_070981058.1">
    <property type="nucleotide sequence ID" value="NZ_CP017707.1"/>
</dbReference>
<feature type="transmembrane region" description="Helical" evidence="1">
    <location>
        <begin position="39"/>
        <end position="64"/>
    </location>
</feature>
<keyword evidence="1" id="KW-0472">Membrane</keyword>
<keyword evidence="1" id="KW-1133">Transmembrane helix</keyword>
<dbReference type="EMBL" id="CP017707">
    <property type="protein sequence ID" value="AOZ52074.1"/>
    <property type="molecule type" value="Genomic_DNA"/>
</dbReference>
<dbReference type="KEGG" id="cvc:BKX93_20125"/>
<organism evidence="2 3">
    <name type="scientific">Chromobacterium vaccinii</name>
    <dbReference type="NCBI Taxonomy" id="1108595"/>
    <lineage>
        <taxon>Bacteria</taxon>
        <taxon>Pseudomonadati</taxon>
        <taxon>Pseudomonadota</taxon>
        <taxon>Betaproteobacteria</taxon>
        <taxon>Neisseriales</taxon>
        <taxon>Chromobacteriaceae</taxon>
        <taxon>Chromobacterium</taxon>
    </lineage>
</organism>
<dbReference type="STRING" id="1108595.BKX93_20125"/>
<proteinExistence type="predicted"/>
<dbReference type="Proteomes" id="UP000178776">
    <property type="component" value="Chromosome"/>
</dbReference>
<dbReference type="AlphaFoldDB" id="A0A1D9LLG6"/>
<dbReference type="GeneID" id="68843512"/>
<keyword evidence="1" id="KW-0812">Transmembrane</keyword>
<protein>
    <submittedName>
        <fullName evidence="2">Uncharacterized protein</fullName>
    </submittedName>
</protein>
<name>A0A1D9LLG6_9NEIS</name>
<evidence type="ECO:0000256" key="1">
    <source>
        <dbReference type="SAM" id="Phobius"/>
    </source>
</evidence>
<evidence type="ECO:0000313" key="2">
    <source>
        <dbReference type="EMBL" id="AOZ52074.1"/>
    </source>
</evidence>
<accession>A0A1D9LLG6</accession>
<gene>
    <name evidence="2" type="ORF">BKX93_20125</name>
</gene>